<evidence type="ECO:0000259" key="1">
    <source>
        <dbReference type="PROSITE" id="PS50995"/>
    </source>
</evidence>
<dbReference type="InterPro" id="IPR036388">
    <property type="entry name" value="WH-like_DNA-bd_sf"/>
</dbReference>
<organism evidence="2 3">
    <name type="scientific">Pseudonocardia humida</name>
    <dbReference type="NCBI Taxonomy" id="2800819"/>
    <lineage>
        <taxon>Bacteria</taxon>
        <taxon>Bacillati</taxon>
        <taxon>Actinomycetota</taxon>
        <taxon>Actinomycetes</taxon>
        <taxon>Pseudonocardiales</taxon>
        <taxon>Pseudonocardiaceae</taxon>
        <taxon>Pseudonocardia</taxon>
    </lineage>
</organism>
<dbReference type="Pfam" id="PF01047">
    <property type="entry name" value="MarR"/>
    <property type="match status" value="1"/>
</dbReference>
<sequence length="149" mass="15788">MSEADDATALPWEVLLPRAGAAAARCHRSLLADHGLSPTALALLDQLDRRDGLSHRELAALLGRTPATLTPVVDALEEAGSIGRARDRRDRRVVRLALTAAGRERLRRATAAVAAELPALLPVPPPQHAGPVRDYLLAVLAALDDRAGP</sequence>
<dbReference type="InterPro" id="IPR039422">
    <property type="entry name" value="MarR/SlyA-like"/>
</dbReference>
<dbReference type="PROSITE" id="PS50995">
    <property type="entry name" value="HTH_MARR_2"/>
    <property type="match status" value="1"/>
</dbReference>
<name>A0ABT0ZVD5_9PSEU</name>
<dbReference type="InterPro" id="IPR000835">
    <property type="entry name" value="HTH_MarR-typ"/>
</dbReference>
<reference evidence="2" key="1">
    <citation type="submission" date="2021-04" db="EMBL/GenBank/DDBJ databases">
        <title>Pseudonocardia sp. nov., isolated from sandy soil of mangrove forest.</title>
        <authorList>
            <person name="Zan Z."/>
            <person name="Huang R."/>
            <person name="Liu W."/>
        </authorList>
    </citation>
    <scope>NUCLEOTIDE SEQUENCE</scope>
    <source>
        <strain evidence="2">S2-4</strain>
    </source>
</reference>
<feature type="domain" description="HTH marR-type" evidence="1">
    <location>
        <begin position="1"/>
        <end position="145"/>
    </location>
</feature>
<accession>A0ABT0ZVD5</accession>
<dbReference type="Proteomes" id="UP001165283">
    <property type="component" value="Unassembled WGS sequence"/>
</dbReference>
<dbReference type="PRINTS" id="PR00598">
    <property type="entry name" value="HTHMARR"/>
</dbReference>
<proteinExistence type="predicted"/>
<dbReference type="PANTHER" id="PTHR33164">
    <property type="entry name" value="TRANSCRIPTIONAL REGULATOR, MARR FAMILY"/>
    <property type="match status" value="1"/>
</dbReference>
<evidence type="ECO:0000313" key="2">
    <source>
        <dbReference type="EMBL" id="MCO1654700.1"/>
    </source>
</evidence>
<gene>
    <name evidence="2" type="ORF">KDL28_06485</name>
</gene>
<protein>
    <submittedName>
        <fullName evidence="2">MarR family transcriptional regulator</fullName>
    </submittedName>
</protein>
<evidence type="ECO:0000313" key="3">
    <source>
        <dbReference type="Proteomes" id="UP001165283"/>
    </source>
</evidence>
<dbReference type="PANTHER" id="PTHR33164:SF43">
    <property type="entry name" value="HTH-TYPE TRANSCRIPTIONAL REPRESSOR YETL"/>
    <property type="match status" value="1"/>
</dbReference>
<keyword evidence="3" id="KW-1185">Reference proteome</keyword>
<comment type="caution">
    <text evidence="2">The sequence shown here is derived from an EMBL/GenBank/DDBJ whole genome shotgun (WGS) entry which is preliminary data.</text>
</comment>
<dbReference type="SMART" id="SM00347">
    <property type="entry name" value="HTH_MARR"/>
    <property type="match status" value="1"/>
</dbReference>
<dbReference type="InterPro" id="IPR036390">
    <property type="entry name" value="WH_DNA-bd_sf"/>
</dbReference>
<dbReference type="EMBL" id="JAGSOV010000012">
    <property type="protein sequence ID" value="MCO1654700.1"/>
    <property type="molecule type" value="Genomic_DNA"/>
</dbReference>
<dbReference type="SUPFAM" id="SSF46785">
    <property type="entry name" value="Winged helix' DNA-binding domain"/>
    <property type="match status" value="1"/>
</dbReference>
<dbReference type="RefSeq" id="WP_252436325.1">
    <property type="nucleotide sequence ID" value="NZ_JAGSOV010000012.1"/>
</dbReference>
<dbReference type="Gene3D" id="1.10.10.10">
    <property type="entry name" value="Winged helix-like DNA-binding domain superfamily/Winged helix DNA-binding domain"/>
    <property type="match status" value="1"/>
</dbReference>